<keyword evidence="4" id="KW-1185">Reference proteome</keyword>
<comment type="caution">
    <text evidence="3">The sequence shown here is derived from an EMBL/GenBank/DDBJ whole genome shotgun (WGS) entry which is preliminary data.</text>
</comment>
<dbReference type="Pfam" id="PF14040">
    <property type="entry name" value="DNase_NucA_NucB"/>
    <property type="match status" value="1"/>
</dbReference>
<dbReference type="InterPro" id="IPR013207">
    <property type="entry name" value="LGFP"/>
</dbReference>
<name>A0A370HKK6_9NOCA</name>
<evidence type="ECO:0000313" key="3">
    <source>
        <dbReference type="EMBL" id="RDI59039.1"/>
    </source>
</evidence>
<evidence type="ECO:0000313" key="4">
    <source>
        <dbReference type="Proteomes" id="UP000254869"/>
    </source>
</evidence>
<feature type="region of interest" description="Disordered" evidence="1">
    <location>
        <begin position="230"/>
        <end position="261"/>
    </location>
</feature>
<sequence length="676" mass="73699">MRSDREKVPGGFTKGQADKAETMEAAMIARNAQRRVTDGCQVYWPAPYEVCGAIRDKYNELGGPNSFLLLPTSNELSNPDGFGKRSTFQNGPIYWSSDSGAHPVVNHFFAAWQRNGWEAGVLKYPTSDEFVNPDGIGRRQYFQGGTIYWKLNEAYYVAGAIRDKWGETGWEGGFLGYPISDELGTSGGMGRFNRFEHGVIYWSGPSGAHPVSGGILDKWAATNYENGPYGFPVSDQRPRGKAVDQDFQGGTIGWPTTAVGNDDTDWQEDYIDDANCPGCGDDDRVRVNGPGYSDVPQPKLAPEQAPQRSQGAVLLDDLPSCGQPSHAGGGAPYMWCRPDDSARPRALPAWTSNLDKDYCKNLPSRQWAGDRSYQCMWRDGVIGIAEREHPERLLGTLSVVQENQLQTAWNSTGWKARTVLHVTEVTGEATAAKYAMSVWCSSDTSCKHDFNNSEDPRSVSERTYIRDYTINATVAAGAISRTTGFAEFTFTHPKATPVTTKTAVAPTVRCDAIGARASGCAVPKAEPILDMTTRNVPELAKHIGYGQASGLPGSPKGTSPLTRTTNPATAQNNRNISCNRVPRPRPAGMQCDEYPFATTAQGGGAGGPARTYNDSCDVKQEWVQVLDYRNIPTLASNGISMCLINASQNMRGGGITTWWFTKNRVLDGDTFYVKGA</sequence>
<organism evidence="3 4">
    <name type="scientific">Nocardia pseudobrasiliensis</name>
    <dbReference type="NCBI Taxonomy" id="45979"/>
    <lineage>
        <taxon>Bacteria</taxon>
        <taxon>Bacillati</taxon>
        <taxon>Actinomycetota</taxon>
        <taxon>Actinomycetes</taxon>
        <taxon>Mycobacteriales</taxon>
        <taxon>Nocardiaceae</taxon>
        <taxon>Nocardia</taxon>
    </lineage>
</organism>
<accession>A0A370HKK6</accession>
<feature type="region of interest" description="Disordered" evidence="1">
    <location>
        <begin position="275"/>
        <end position="309"/>
    </location>
</feature>
<dbReference type="EMBL" id="QQBC01000020">
    <property type="protein sequence ID" value="RDI59039.1"/>
    <property type="molecule type" value="Genomic_DNA"/>
</dbReference>
<dbReference type="STRING" id="1210086.GCA_001613105_07724"/>
<dbReference type="Proteomes" id="UP000254869">
    <property type="component" value="Unassembled WGS sequence"/>
</dbReference>
<gene>
    <name evidence="3" type="ORF">DFR76_12042</name>
</gene>
<feature type="compositionally biased region" description="Polar residues" evidence="1">
    <location>
        <begin position="556"/>
        <end position="575"/>
    </location>
</feature>
<protein>
    <submittedName>
        <fullName evidence="3">LGFP repeat-containing protein</fullName>
    </submittedName>
</protein>
<feature type="domain" description="Deoxyribonuclease NucA/NucB" evidence="2">
    <location>
        <begin position="561"/>
        <end position="604"/>
    </location>
</feature>
<proteinExistence type="predicted"/>
<dbReference type="InterPro" id="IPR029476">
    <property type="entry name" value="DNase_NucA_NucB"/>
</dbReference>
<evidence type="ECO:0000259" key="2">
    <source>
        <dbReference type="Pfam" id="PF14040"/>
    </source>
</evidence>
<evidence type="ECO:0000256" key="1">
    <source>
        <dbReference type="SAM" id="MobiDB-lite"/>
    </source>
</evidence>
<reference evidence="3 4" key="1">
    <citation type="submission" date="2018-07" db="EMBL/GenBank/DDBJ databases">
        <title>Genomic Encyclopedia of Type Strains, Phase IV (KMG-IV): sequencing the most valuable type-strain genomes for metagenomic binning, comparative biology and taxonomic classification.</title>
        <authorList>
            <person name="Goeker M."/>
        </authorList>
    </citation>
    <scope>NUCLEOTIDE SEQUENCE [LARGE SCALE GENOMIC DNA]</scope>
    <source>
        <strain evidence="3 4">DSM 44290</strain>
    </source>
</reference>
<dbReference type="AlphaFoldDB" id="A0A370HKK6"/>
<feature type="region of interest" description="Disordered" evidence="1">
    <location>
        <begin position="546"/>
        <end position="575"/>
    </location>
</feature>
<dbReference type="Pfam" id="PF08310">
    <property type="entry name" value="LGFP"/>
    <property type="match status" value="3"/>
</dbReference>